<dbReference type="PANTHER" id="PTHR37299:SF1">
    <property type="entry name" value="STAGE 0 SPORULATION PROTEIN A HOMOLOG"/>
    <property type="match status" value="1"/>
</dbReference>
<dbReference type="RefSeq" id="WP_010770641.1">
    <property type="nucleotide sequence ID" value="NZ_KB946332.1"/>
</dbReference>
<feature type="modified residue" description="4-aspartylphosphate" evidence="1">
    <location>
        <position position="65"/>
    </location>
</feature>
<dbReference type="SMART" id="SM00850">
    <property type="entry name" value="LytTR"/>
    <property type="match status" value="1"/>
</dbReference>
<evidence type="ECO:0000313" key="5">
    <source>
        <dbReference type="Proteomes" id="UP000013840"/>
    </source>
</evidence>
<organism evidence="4 5">
    <name type="scientific">Enterococcus caccae ATCC BAA-1240</name>
    <dbReference type="NCBI Taxonomy" id="1158612"/>
    <lineage>
        <taxon>Bacteria</taxon>
        <taxon>Bacillati</taxon>
        <taxon>Bacillota</taxon>
        <taxon>Bacilli</taxon>
        <taxon>Lactobacillales</taxon>
        <taxon>Enterococcaceae</taxon>
        <taxon>Enterococcus</taxon>
    </lineage>
</organism>
<comment type="caution">
    <text evidence="4">The sequence shown here is derived from an EMBL/GenBank/DDBJ whole genome shotgun (WGS) entry which is preliminary data.</text>
</comment>
<dbReference type="PANTHER" id="PTHR37299">
    <property type="entry name" value="TRANSCRIPTIONAL REGULATOR-RELATED"/>
    <property type="match status" value="1"/>
</dbReference>
<feature type="domain" description="HTH LytTR-type" evidence="3">
    <location>
        <begin position="149"/>
        <end position="252"/>
    </location>
</feature>
<reference evidence="4 5" key="1">
    <citation type="submission" date="2013-02" db="EMBL/GenBank/DDBJ databases">
        <title>The Genome Sequence of Enterococcus caccae BAA-1240.</title>
        <authorList>
            <consortium name="The Broad Institute Genome Sequencing Platform"/>
            <consortium name="The Broad Institute Genome Sequencing Center for Infectious Disease"/>
            <person name="Earl A.M."/>
            <person name="Gilmore M.S."/>
            <person name="Lebreton F."/>
            <person name="Walker B."/>
            <person name="Young S.K."/>
            <person name="Zeng Q."/>
            <person name="Gargeya S."/>
            <person name="Fitzgerald M."/>
            <person name="Haas B."/>
            <person name="Abouelleil A."/>
            <person name="Alvarado L."/>
            <person name="Arachchi H.M."/>
            <person name="Berlin A.M."/>
            <person name="Chapman S.B."/>
            <person name="Dewar J."/>
            <person name="Goldberg J."/>
            <person name="Griggs A."/>
            <person name="Gujja S."/>
            <person name="Hansen M."/>
            <person name="Howarth C."/>
            <person name="Imamovic A."/>
            <person name="Larimer J."/>
            <person name="McCowan C."/>
            <person name="Murphy C."/>
            <person name="Neiman D."/>
            <person name="Pearson M."/>
            <person name="Priest M."/>
            <person name="Roberts A."/>
            <person name="Saif S."/>
            <person name="Shea T."/>
            <person name="Sisk P."/>
            <person name="Sykes S."/>
            <person name="Wortman J."/>
            <person name="Nusbaum C."/>
            <person name="Birren B."/>
        </authorList>
    </citation>
    <scope>NUCLEOTIDE SEQUENCE [LARGE SCALE GENOMIC DNA]</scope>
    <source>
        <strain evidence="4 5">ATCC BAA-1240</strain>
    </source>
</reference>
<evidence type="ECO:0000256" key="1">
    <source>
        <dbReference type="PROSITE-ProRule" id="PRU00169"/>
    </source>
</evidence>
<name>R3X8R9_9ENTE</name>
<keyword evidence="1" id="KW-0597">Phosphoprotein</keyword>
<dbReference type="GO" id="GO:0000156">
    <property type="term" value="F:phosphorelay response regulator activity"/>
    <property type="evidence" value="ECO:0007669"/>
    <property type="project" value="InterPro"/>
</dbReference>
<dbReference type="SUPFAM" id="SSF52172">
    <property type="entry name" value="CheY-like"/>
    <property type="match status" value="1"/>
</dbReference>
<dbReference type="Proteomes" id="UP000013840">
    <property type="component" value="Unassembled WGS sequence"/>
</dbReference>
<evidence type="ECO:0000259" key="3">
    <source>
        <dbReference type="PROSITE" id="PS50930"/>
    </source>
</evidence>
<feature type="domain" description="Response regulatory" evidence="2">
    <location>
        <begin position="6"/>
        <end position="131"/>
    </location>
</feature>
<sequence>MTMTITCFIVEDELQHGKIIAESIEDFSTTNSAITFQPKIISEFIHFYENLNDFVFADKDIFIIDIHLNTYFSGIELAKKIRALNQKVPIIFLTNDEHSGIQVINAQISPLGYVVKHILPNIIFKEELFSLLEQIRSQLLVNLNSGELLVFRSGNRQIIIYPEEIFYIATIKGVRGKVLIKTQKSEITCTEQLHQIKKKVSHTHLFTELKSYIINLAHIKSFSRLEGIILFDHGQELYVGTKIIDKISKKLK</sequence>
<dbReference type="STRING" id="317735.RU98_GL000871"/>
<dbReference type="InterPro" id="IPR046947">
    <property type="entry name" value="LytR-like"/>
</dbReference>
<dbReference type="Pfam" id="PF04397">
    <property type="entry name" value="LytTR"/>
    <property type="match status" value="1"/>
</dbReference>
<evidence type="ECO:0000313" key="4">
    <source>
        <dbReference type="EMBL" id="EOL50465.1"/>
    </source>
</evidence>
<dbReference type="PROSITE" id="PS50110">
    <property type="entry name" value="RESPONSE_REGULATORY"/>
    <property type="match status" value="1"/>
</dbReference>
<dbReference type="AlphaFoldDB" id="R3X8R9"/>
<dbReference type="Gene3D" id="2.40.50.1020">
    <property type="entry name" value="LytTr DNA-binding domain"/>
    <property type="match status" value="1"/>
</dbReference>
<dbReference type="InterPro" id="IPR007492">
    <property type="entry name" value="LytTR_DNA-bd_dom"/>
</dbReference>
<dbReference type="InterPro" id="IPR011006">
    <property type="entry name" value="CheY-like_superfamily"/>
</dbReference>
<dbReference type="OrthoDB" id="1653091at2"/>
<dbReference type="eggNOG" id="COG3279">
    <property type="taxonomic scope" value="Bacteria"/>
</dbReference>
<accession>R3X8R9</accession>
<gene>
    <name evidence="4" type="ORF">UC7_00458</name>
</gene>
<dbReference type="EMBL" id="AJAU01000005">
    <property type="protein sequence ID" value="EOL50465.1"/>
    <property type="molecule type" value="Genomic_DNA"/>
</dbReference>
<proteinExistence type="predicted"/>
<dbReference type="PROSITE" id="PS50930">
    <property type="entry name" value="HTH_LYTTR"/>
    <property type="match status" value="1"/>
</dbReference>
<dbReference type="CDD" id="cd00156">
    <property type="entry name" value="REC"/>
    <property type="match status" value="1"/>
</dbReference>
<dbReference type="GO" id="GO:0003677">
    <property type="term" value="F:DNA binding"/>
    <property type="evidence" value="ECO:0007669"/>
    <property type="project" value="InterPro"/>
</dbReference>
<evidence type="ECO:0000259" key="2">
    <source>
        <dbReference type="PROSITE" id="PS50110"/>
    </source>
</evidence>
<dbReference type="Gene3D" id="3.40.50.2300">
    <property type="match status" value="1"/>
</dbReference>
<protein>
    <recommendedName>
        <fullName evidence="6">Response regulatory domain-containing protein</fullName>
    </recommendedName>
</protein>
<evidence type="ECO:0008006" key="6">
    <source>
        <dbReference type="Google" id="ProtNLM"/>
    </source>
</evidence>
<keyword evidence="5" id="KW-1185">Reference proteome</keyword>
<dbReference type="InterPro" id="IPR001789">
    <property type="entry name" value="Sig_transdc_resp-reg_receiver"/>
</dbReference>
<dbReference type="PATRIC" id="fig|1158612.3.peg.463"/>